<keyword evidence="2" id="KW-1185">Reference proteome</keyword>
<protein>
    <submittedName>
        <fullName evidence="1">Uncharacterized protein</fullName>
    </submittedName>
</protein>
<sequence>MKTRLLLPVPHDLSVLRAPQIVSTAVEDRPLGIGIKPNGIRLNREDYKTYVKMRNNLLDGPIGKAALLEGGIIWRLAWNCCDLETTAKGPDLPTESFTAHSSVHLISLGGQRFAETVLSQQDRYILVGVYRVLTENPKQNSASITSWWPTQETWKDSGYNTGYWSHAAEVWYRRRIQLIEDGKAEPLTSNEWRNTLRHSKSDAKDLLEYVELLFAAKI</sequence>
<dbReference type="Proteomes" id="UP001055072">
    <property type="component" value="Unassembled WGS sequence"/>
</dbReference>
<name>A0ACB8TWR3_9APHY</name>
<accession>A0ACB8TWR3</accession>
<proteinExistence type="predicted"/>
<evidence type="ECO:0000313" key="1">
    <source>
        <dbReference type="EMBL" id="KAI0086279.1"/>
    </source>
</evidence>
<dbReference type="EMBL" id="MU274925">
    <property type="protein sequence ID" value="KAI0086279.1"/>
    <property type="molecule type" value="Genomic_DNA"/>
</dbReference>
<organism evidence="1 2">
    <name type="scientific">Irpex rosettiformis</name>
    <dbReference type="NCBI Taxonomy" id="378272"/>
    <lineage>
        <taxon>Eukaryota</taxon>
        <taxon>Fungi</taxon>
        <taxon>Dikarya</taxon>
        <taxon>Basidiomycota</taxon>
        <taxon>Agaricomycotina</taxon>
        <taxon>Agaricomycetes</taxon>
        <taxon>Polyporales</taxon>
        <taxon>Irpicaceae</taxon>
        <taxon>Irpex</taxon>
    </lineage>
</organism>
<reference evidence="1" key="1">
    <citation type="journal article" date="2021" name="Environ. Microbiol.">
        <title>Gene family expansions and transcriptome signatures uncover fungal adaptations to wood decay.</title>
        <authorList>
            <person name="Hage H."/>
            <person name="Miyauchi S."/>
            <person name="Viragh M."/>
            <person name="Drula E."/>
            <person name="Min B."/>
            <person name="Chaduli D."/>
            <person name="Navarro D."/>
            <person name="Favel A."/>
            <person name="Norest M."/>
            <person name="Lesage-Meessen L."/>
            <person name="Balint B."/>
            <person name="Merenyi Z."/>
            <person name="de Eugenio L."/>
            <person name="Morin E."/>
            <person name="Martinez A.T."/>
            <person name="Baldrian P."/>
            <person name="Stursova M."/>
            <person name="Martinez M.J."/>
            <person name="Novotny C."/>
            <person name="Magnuson J.K."/>
            <person name="Spatafora J.W."/>
            <person name="Maurice S."/>
            <person name="Pangilinan J."/>
            <person name="Andreopoulos W."/>
            <person name="LaButti K."/>
            <person name="Hundley H."/>
            <person name="Na H."/>
            <person name="Kuo A."/>
            <person name="Barry K."/>
            <person name="Lipzen A."/>
            <person name="Henrissat B."/>
            <person name="Riley R."/>
            <person name="Ahrendt S."/>
            <person name="Nagy L.G."/>
            <person name="Grigoriev I.V."/>
            <person name="Martin F."/>
            <person name="Rosso M.N."/>
        </authorList>
    </citation>
    <scope>NUCLEOTIDE SEQUENCE</scope>
    <source>
        <strain evidence="1">CBS 384.51</strain>
    </source>
</reference>
<comment type="caution">
    <text evidence="1">The sequence shown here is derived from an EMBL/GenBank/DDBJ whole genome shotgun (WGS) entry which is preliminary data.</text>
</comment>
<gene>
    <name evidence="1" type="ORF">BDY19DRAFT_895211</name>
</gene>
<evidence type="ECO:0000313" key="2">
    <source>
        <dbReference type="Proteomes" id="UP001055072"/>
    </source>
</evidence>